<organism evidence="1 2">
    <name type="scientific">Collimonas pratensis</name>
    <dbReference type="NCBI Taxonomy" id="279113"/>
    <lineage>
        <taxon>Bacteria</taxon>
        <taxon>Pseudomonadati</taxon>
        <taxon>Pseudomonadota</taxon>
        <taxon>Betaproteobacteria</taxon>
        <taxon>Burkholderiales</taxon>
        <taxon>Oxalobacteraceae</taxon>
        <taxon>Collimonas</taxon>
    </lineage>
</organism>
<dbReference type="InterPro" id="IPR021234">
    <property type="entry name" value="DUF2827"/>
</dbReference>
<dbReference type="STRING" id="279113.CPter91_4104"/>
<dbReference type="AlphaFoldDB" id="A0A127Q9X6"/>
<dbReference type="Pfam" id="PF10933">
    <property type="entry name" value="DUF2827"/>
    <property type="match status" value="1"/>
</dbReference>
<reference evidence="1 2" key="1">
    <citation type="submission" date="2015-11" db="EMBL/GenBank/DDBJ databases">
        <title>Exploring the genomic traits of fungus-feeding bacterial genus Collimonas.</title>
        <authorList>
            <person name="Song C."/>
            <person name="Schmidt R."/>
            <person name="de Jager V."/>
            <person name="Krzyzanowska D."/>
            <person name="Jongedijk E."/>
            <person name="Cankar K."/>
            <person name="Beekwilder J."/>
            <person name="van Veen A."/>
            <person name="de Boer W."/>
            <person name="van Veen J.A."/>
            <person name="Garbeva P."/>
        </authorList>
    </citation>
    <scope>NUCLEOTIDE SEQUENCE [LARGE SCALE GENOMIC DNA]</scope>
    <source>
        <strain evidence="1 2">Ter91</strain>
    </source>
</reference>
<protein>
    <recommendedName>
        <fullName evidence="3">DUF2827 domain-containing protein</fullName>
    </recommendedName>
</protein>
<name>A0A127Q9X6_9BURK</name>
<proteinExistence type="predicted"/>
<gene>
    <name evidence="1" type="ORF">CPter91_4104</name>
</gene>
<sequence length="375" mass="42447">MKINVAITLNISDDPQQSIWYNGANQNCFFLYQLLRKSPLVDHVWLVHSDGIKNYPAGLLLGDLQRALRPISSVLDKTDLLVEMNGFVSQEQVERVRRRKGKAVSFRFGNDYVIAVETMTFGRDQWQPNPHRVMFDELWTNPQHVHTCKSYWESVYKAPVQVLPHIWAPYFIEAALAANPELRQKWGYRNHGSAKRVAIFEPNINVVKSTLIPMLATNQFYIAHPTLLAHVFMTNTFQLKENSAFKHLALGLEMVKDGKATADHRFPFCAFAAEHTDIVISHQWENGLNYLFYDALYGGYPLVHNSPFLSEVGYYYRDFDVADGARALAEAALSHDQDSAGYTAKAQAFLHSVDATAAANVEAYTQRIGALFGTS</sequence>
<dbReference type="Proteomes" id="UP000074561">
    <property type="component" value="Chromosome"/>
</dbReference>
<dbReference type="OrthoDB" id="1627328at2"/>
<evidence type="ECO:0008006" key="3">
    <source>
        <dbReference type="Google" id="ProtNLM"/>
    </source>
</evidence>
<dbReference type="PATRIC" id="fig|279113.9.peg.4073"/>
<dbReference type="EMBL" id="CP013234">
    <property type="protein sequence ID" value="AMP06422.1"/>
    <property type="molecule type" value="Genomic_DNA"/>
</dbReference>
<dbReference type="KEGG" id="cpra:CPter91_4104"/>
<evidence type="ECO:0000313" key="1">
    <source>
        <dbReference type="EMBL" id="AMP06422.1"/>
    </source>
</evidence>
<accession>A0A127Q9X6</accession>
<dbReference type="RefSeq" id="WP_061942878.1">
    <property type="nucleotide sequence ID" value="NZ_CP013234.1"/>
</dbReference>
<evidence type="ECO:0000313" key="2">
    <source>
        <dbReference type="Proteomes" id="UP000074561"/>
    </source>
</evidence>